<keyword evidence="2" id="KW-1185">Reference proteome</keyword>
<dbReference type="EMBL" id="JBFOLK010000014">
    <property type="protein sequence ID" value="KAL2461049.1"/>
    <property type="molecule type" value="Genomic_DNA"/>
</dbReference>
<protein>
    <submittedName>
        <fullName evidence="1">Uncharacterized protein</fullName>
    </submittedName>
</protein>
<evidence type="ECO:0000313" key="1">
    <source>
        <dbReference type="EMBL" id="KAL2461049.1"/>
    </source>
</evidence>
<evidence type="ECO:0000313" key="2">
    <source>
        <dbReference type="Proteomes" id="UP001604336"/>
    </source>
</evidence>
<dbReference type="Proteomes" id="UP001604336">
    <property type="component" value="Unassembled WGS sequence"/>
</dbReference>
<sequence>MRRPLDITFGMKVRPSLIEAGLIFFCDKLIKSNGQVNPNNLLIITAQTIMSTTDGRKKHRLKRTKGKMSSWTTLRVRPGGRARLVLTSILCTRLAELTRSSSLIGAQRGQVC</sequence>
<proteinExistence type="predicted"/>
<gene>
    <name evidence="1" type="ORF">Adt_44469</name>
</gene>
<name>A0ABD1PD75_9LAMI</name>
<organism evidence="1 2">
    <name type="scientific">Abeliophyllum distichum</name>
    <dbReference type="NCBI Taxonomy" id="126358"/>
    <lineage>
        <taxon>Eukaryota</taxon>
        <taxon>Viridiplantae</taxon>
        <taxon>Streptophyta</taxon>
        <taxon>Embryophyta</taxon>
        <taxon>Tracheophyta</taxon>
        <taxon>Spermatophyta</taxon>
        <taxon>Magnoliopsida</taxon>
        <taxon>eudicotyledons</taxon>
        <taxon>Gunneridae</taxon>
        <taxon>Pentapetalae</taxon>
        <taxon>asterids</taxon>
        <taxon>lamiids</taxon>
        <taxon>Lamiales</taxon>
        <taxon>Oleaceae</taxon>
        <taxon>Forsythieae</taxon>
        <taxon>Abeliophyllum</taxon>
    </lineage>
</organism>
<reference evidence="2" key="1">
    <citation type="submission" date="2024-07" db="EMBL/GenBank/DDBJ databases">
        <title>Two chromosome-level genome assemblies of Korean endemic species Abeliophyllum distichum and Forsythia ovata (Oleaceae).</title>
        <authorList>
            <person name="Jang H."/>
        </authorList>
    </citation>
    <scope>NUCLEOTIDE SEQUENCE [LARGE SCALE GENOMIC DNA]</scope>
</reference>
<dbReference type="AlphaFoldDB" id="A0ABD1PD75"/>
<comment type="caution">
    <text evidence="1">The sequence shown here is derived from an EMBL/GenBank/DDBJ whole genome shotgun (WGS) entry which is preliminary data.</text>
</comment>
<accession>A0ABD1PD75</accession>